<sequence>MKKLVTTSLVALGVIAAMGTAHAGKDTEWQVDGSYPTEAACDADGETGTFTRPDGTRLEPGDDIYECTQGADGQWYLSIWTD</sequence>
<name>A0ABX8CH30_9NOCA</name>
<proteinExistence type="predicted"/>
<organism evidence="3 4">
    <name type="scientific">Nocardia tengchongensis</name>
    <dbReference type="NCBI Taxonomy" id="2055889"/>
    <lineage>
        <taxon>Bacteria</taxon>
        <taxon>Bacillati</taxon>
        <taxon>Actinomycetota</taxon>
        <taxon>Actinomycetes</taxon>
        <taxon>Mycobacteriales</taxon>
        <taxon>Nocardiaceae</taxon>
        <taxon>Nocardia</taxon>
    </lineage>
</organism>
<evidence type="ECO:0000313" key="3">
    <source>
        <dbReference type="EMBL" id="QVI19267.1"/>
    </source>
</evidence>
<feature type="chain" id="PRO_5046444966" description="Secreted protein" evidence="2">
    <location>
        <begin position="24"/>
        <end position="82"/>
    </location>
</feature>
<evidence type="ECO:0000313" key="4">
    <source>
        <dbReference type="Proteomes" id="UP000683310"/>
    </source>
</evidence>
<dbReference type="EMBL" id="CP074371">
    <property type="protein sequence ID" value="QVI19267.1"/>
    <property type="molecule type" value="Genomic_DNA"/>
</dbReference>
<evidence type="ECO:0000256" key="1">
    <source>
        <dbReference type="SAM" id="MobiDB-lite"/>
    </source>
</evidence>
<dbReference type="RefSeq" id="WP_213555300.1">
    <property type="nucleotide sequence ID" value="NZ_JBHZDI010000078.1"/>
</dbReference>
<evidence type="ECO:0000256" key="2">
    <source>
        <dbReference type="SAM" id="SignalP"/>
    </source>
</evidence>
<dbReference type="Proteomes" id="UP000683310">
    <property type="component" value="Chromosome"/>
</dbReference>
<accession>A0ABX8CH30</accession>
<keyword evidence="2" id="KW-0732">Signal</keyword>
<reference evidence="3 4" key="1">
    <citation type="submission" date="2021-04" db="EMBL/GenBank/DDBJ databases">
        <title>Nocardia tengchongensis.</title>
        <authorList>
            <person name="Zhuang k."/>
            <person name="Ran Y."/>
            <person name="Li W."/>
        </authorList>
    </citation>
    <scope>NUCLEOTIDE SEQUENCE [LARGE SCALE GENOMIC DNA]</scope>
    <source>
        <strain evidence="3 4">CFH S0057</strain>
    </source>
</reference>
<protein>
    <recommendedName>
        <fullName evidence="5">Secreted protein</fullName>
    </recommendedName>
</protein>
<feature type="signal peptide" evidence="2">
    <location>
        <begin position="1"/>
        <end position="23"/>
    </location>
</feature>
<gene>
    <name evidence="3" type="ORF">KHQ06_22880</name>
</gene>
<feature type="region of interest" description="Disordered" evidence="1">
    <location>
        <begin position="40"/>
        <end position="62"/>
    </location>
</feature>
<keyword evidence="4" id="KW-1185">Reference proteome</keyword>
<evidence type="ECO:0008006" key="5">
    <source>
        <dbReference type="Google" id="ProtNLM"/>
    </source>
</evidence>